<evidence type="ECO:0008006" key="3">
    <source>
        <dbReference type="Google" id="ProtNLM"/>
    </source>
</evidence>
<name>H3ZJ71_9ALTE</name>
<sequence>MVFLELETTNITSMKMFYTETLGIFKLGSILNRLECSSGLDFIIDLKSVTKNPVVGINFGLFHEGVKINVLSRIKEMNLEHEFSDNKAGAILRIKDPEGNLVFIRSGNSEIY</sequence>
<keyword evidence="2" id="KW-1185">Reference proteome</keyword>
<proteinExistence type="predicted"/>
<evidence type="ECO:0000313" key="1">
    <source>
        <dbReference type="EMBL" id="EHR39377.1"/>
    </source>
</evidence>
<dbReference type="EMBL" id="AHTH01000058">
    <property type="protein sequence ID" value="EHR39377.1"/>
    <property type="molecule type" value="Genomic_DNA"/>
</dbReference>
<dbReference type="RefSeq" id="WP_008951929.1">
    <property type="nucleotide sequence ID" value="NZ_AHTH01000058.1"/>
</dbReference>
<protein>
    <recommendedName>
        <fullName evidence="3">VOC domain-containing protein</fullName>
    </recommendedName>
</protein>
<organism evidence="1 2">
    <name type="scientific">Alishewanella jeotgali KCTC 22429</name>
    <dbReference type="NCBI Taxonomy" id="1129374"/>
    <lineage>
        <taxon>Bacteria</taxon>
        <taxon>Pseudomonadati</taxon>
        <taxon>Pseudomonadota</taxon>
        <taxon>Gammaproteobacteria</taxon>
        <taxon>Alteromonadales</taxon>
        <taxon>Alteromonadaceae</taxon>
        <taxon>Alishewanella</taxon>
    </lineage>
</organism>
<dbReference type="Proteomes" id="UP000012046">
    <property type="component" value="Unassembled WGS sequence"/>
</dbReference>
<accession>H3ZJ71</accession>
<gene>
    <name evidence="1" type="ORF">AJE_17185</name>
</gene>
<evidence type="ECO:0000313" key="2">
    <source>
        <dbReference type="Proteomes" id="UP000012046"/>
    </source>
</evidence>
<reference evidence="1 2" key="1">
    <citation type="journal article" date="2012" name="J. Bacteriol.">
        <title>Genome Sequence of Extracellular-Protease-Producing Alishewanella jeotgali Isolated from Traditional Korean Fermented Seafood.</title>
        <authorList>
            <person name="Jung J."/>
            <person name="Chun J."/>
            <person name="Park W."/>
        </authorList>
    </citation>
    <scope>NUCLEOTIDE SEQUENCE [LARGE SCALE GENOMIC DNA]</scope>
    <source>
        <strain evidence="1 2">KCTC 22429</strain>
    </source>
</reference>
<dbReference type="AlphaFoldDB" id="H3ZJ71"/>
<comment type="caution">
    <text evidence="1">The sequence shown here is derived from an EMBL/GenBank/DDBJ whole genome shotgun (WGS) entry which is preliminary data.</text>
</comment>